<reference evidence="1 2" key="1">
    <citation type="submission" date="2017-10" db="EMBL/GenBank/DDBJ databases">
        <title>Complete nucleotide sequences and annotations of phi673 and phi674, two new lytic phages of Corynebacterium glutamicum ATCC 13032.</title>
        <authorList>
            <person name="Yomantas Y.A.V."/>
            <person name="Abalakina E.G."/>
            <person name="Lobanova J.S."/>
            <person name="Mamontov V.A."/>
            <person name="Stoynova N.V."/>
            <person name="Mashko S.V."/>
        </authorList>
    </citation>
    <scope>NUCLEOTIDE SEQUENCE [LARGE SCALE GENOMIC DNA]</scope>
</reference>
<gene>
    <name evidence="1" type="ORF">phi673_gp28</name>
</gene>
<proteinExistence type="predicted"/>
<dbReference type="OrthoDB" id="31766at10239"/>
<dbReference type="Proteomes" id="UP000241893">
    <property type="component" value="Segment"/>
</dbReference>
<sequence length="129" mass="13895">MSKYMTLPTYQDGLNKALLAMTLEVVAETQHPTLVAEQAAAVVLNKIKMPDGVALHAQSEGGGVLITCIHVNGDALRDSVSAWIYVPQVGGHFARPLFDTLMESIHIICDMSQQLLHGSTPPSVIEKDS</sequence>
<accession>A0A2H4PIT2</accession>
<dbReference type="EMBL" id="MG324353">
    <property type="protein sequence ID" value="ATW62890.1"/>
    <property type="molecule type" value="Genomic_DNA"/>
</dbReference>
<evidence type="ECO:0000313" key="2">
    <source>
        <dbReference type="Proteomes" id="UP000241893"/>
    </source>
</evidence>
<name>A0A2H4PIT2_9CAUD</name>
<protein>
    <submittedName>
        <fullName evidence="1">Uncharacterized protein</fullName>
    </submittedName>
</protein>
<keyword evidence="2" id="KW-1185">Reference proteome</keyword>
<organism evidence="1 2">
    <name type="scientific">Corynebacterium phage phi673</name>
    <dbReference type="NCBI Taxonomy" id="2052821"/>
    <lineage>
        <taxon>Viruses</taxon>
        <taxon>Duplodnaviria</taxon>
        <taxon>Heunggongvirae</taxon>
        <taxon>Uroviricota</taxon>
        <taxon>Caudoviricetes</taxon>
        <taxon>Ikedavirus</taxon>
        <taxon>Ikedavirus phi673</taxon>
    </lineage>
</organism>
<evidence type="ECO:0000313" key="1">
    <source>
        <dbReference type="EMBL" id="ATW62890.1"/>
    </source>
</evidence>